<dbReference type="InterPro" id="IPR001375">
    <property type="entry name" value="Peptidase_S9_cat"/>
</dbReference>
<reference evidence="4" key="1">
    <citation type="journal article" date="2021" name="PeerJ">
        <title>Extensive microbial diversity within the chicken gut microbiome revealed by metagenomics and culture.</title>
        <authorList>
            <person name="Gilroy R."/>
            <person name="Ravi A."/>
            <person name="Getino M."/>
            <person name="Pursley I."/>
            <person name="Horton D.L."/>
            <person name="Alikhan N.F."/>
            <person name="Baker D."/>
            <person name="Gharbi K."/>
            <person name="Hall N."/>
            <person name="Watson M."/>
            <person name="Adriaenssens E.M."/>
            <person name="Foster-Nyarko E."/>
            <person name="Jarju S."/>
            <person name="Secka A."/>
            <person name="Antonio M."/>
            <person name="Oren A."/>
            <person name="Chaudhuri R.R."/>
            <person name="La Ragione R."/>
            <person name="Hildebrand F."/>
            <person name="Pallen M.J."/>
        </authorList>
    </citation>
    <scope>NUCLEOTIDE SEQUENCE</scope>
    <source>
        <strain evidence="4">CHK121-7720</strain>
    </source>
</reference>
<dbReference type="EMBL" id="DYUD01000024">
    <property type="protein sequence ID" value="HJG89557.1"/>
    <property type="molecule type" value="Genomic_DNA"/>
</dbReference>
<dbReference type="InterPro" id="IPR029058">
    <property type="entry name" value="AB_hydrolase_fold"/>
</dbReference>
<keyword evidence="1 4" id="KW-0378">Hydrolase</keyword>
<dbReference type="GO" id="GO:0008236">
    <property type="term" value="F:serine-type peptidase activity"/>
    <property type="evidence" value="ECO:0007669"/>
    <property type="project" value="InterPro"/>
</dbReference>
<name>A0A921SVQ0_9BACT</name>
<protein>
    <submittedName>
        <fullName evidence="4">Alpha/beta hydrolase</fullName>
    </submittedName>
</protein>
<dbReference type="PANTHER" id="PTHR48081:SF6">
    <property type="entry name" value="PEPTIDASE S9 PROLYL OLIGOPEPTIDASE CATALYTIC DOMAIN-CONTAINING PROTEIN"/>
    <property type="match status" value="1"/>
</dbReference>
<evidence type="ECO:0000313" key="4">
    <source>
        <dbReference type="EMBL" id="HJG89557.1"/>
    </source>
</evidence>
<dbReference type="RefSeq" id="WP_273306602.1">
    <property type="nucleotide sequence ID" value="NZ_DYUD01000024.1"/>
</dbReference>
<dbReference type="Proteomes" id="UP000757103">
    <property type="component" value="Unassembled WGS sequence"/>
</dbReference>
<sequence>MKIYRFASLLLISCLLGAPVYAQNNQPLDIALWENGPAEKNDDTGQSYDESRHIYQPSIRVFLPKEQRTGRAIILCPGGGYAMLAYDHEGYAYADYFKHQGIALIVLKYRMPHGNHRVPLSDVCEAMRVVKAHAGEWGINPDDIGIMGFSAGGHLASTFATHYPVGLKPAFQILFYPVISMDSAITHQGSRENLIGKEPDHQLIDYYSNEKQVNNETPRAFIALSDNDYGVPVENSIRYYMALHQHRVPASLHIYPTGGHGWGYNESFRFKQAVHAELADWLRSF</sequence>
<accession>A0A921SVQ0</accession>
<feature type="chain" id="PRO_5037312201" evidence="2">
    <location>
        <begin position="23"/>
        <end position="285"/>
    </location>
</feature>
<keyword evidence="2" id="KW-0732">Signal</keyword>
<dbReference type="PANTHER" id="PTHR48081">
    <property type="entry name" value="AB HYDROLASE SUPERFAMILY PROTEIN C4A8.06C"/>
    <property type="match status" value="1"/>
</dbReference>
<evidence type="ECO:0000313" key="5">
    <source>
        <dbReference type="Proteomes" id="UP000757103"/>
    </source>
</evidence>
<gene>
    <name evidence="4" type="ORF">K8U91_08855</name>
</gene>
<dbReference type="InterPro" id="IPR050300">
    <property type="entry name" value="GDXG_lipolytic_enzyme"/>
</dbReference>
<comment type="caution">
    <text evidence="4">The sequence shown here is derived from an EMBL/GenBank/DDBJ whole genome shotgun (WGS) entry which is preliminary data.</text>
</comment>
<evidence type="ECO:0000259" key="3">
    <source>
        <dbReference type="Pfam" id="PF00326"/>
    </source>
</evidence>
<dbReference type="GO" id="GO:0006508">
    <property type="term" value="P:proteolysis"/>
    <property type="evidence" value="ECO:0007669"/>
    <property type="project" value="InterPro"/>
</dbReference>
<dbReference type="Pfam" id="PF00326">
    <property type="entry name" value="Peptidase_S9"/>
    <property type="match status" value="1"/>
</dbReference>
<evidence type="ECO:0000256" key="1">
    <source>
        <dbReference type="ARBA" id="ARBA00022801"/>
    </source>
</evidence>
<proteinExistence type="predicted"/>
<organism evidence="4 5">
    <name type="scientific">Barnesiella viscericola</name>
    <dbReference type="NCBI Taxonomy" id="397865"/>
    <lineage>
        <taxon>Bacteria</taxon>
        <taxon>Pseudomonadati</taxon>
        <taxon>Bacteroidota</taxon>
        <taxon>Bacteroidia</taxon>
        <taxon>Bacteroidales</taxon>
        <taxon>Barnesiellaceae</taxon>
        <taxon>Barnesiella</taxon>
    </lineage>
</organism>
<dbReference type="AlphaFoldDB" id="A0A921SVQ0"/>
<feature type="domain" description="Peptidase S9 prolyl oligopeptidase catalytic" evidence="3">
    <location>
        <begin position="120"/>
        <end position="282"/>
    </location>
</feature>
<dbReference type="SUPFAM" id="SSF53474">
    <property type="entry name" value="alpha/beta-Hydrolases"/>
    <property type="match status" value="1"/>
</dbReference>
<evidence type="ECO:0000256" key="2">
    <source>
        <dbReference type="SAM" id="SignalP"/>
    </source>
</evidence>
<reference evidence="4" key="2">
    <citation type="submission" date="2021-09" db="EMBL/GenBank/DDBJ databases">
        <authorList>
            <person name="Gilroy R."/>
        </authorList>
    </citation>
    <scope>NUCLEOTIDE SEQUENCE</scope>
    <source>
        <strain evidence="4">CHK121-7720</strain>
    </source>
</reference>
<feature type="signal peptide" evidence="2">
    <location>
        <begin position="1"/>
        <end position="22"/>
    </location>
</feature>
<dbReference type="Gene3D" id="3.40.50.1820">
    <property type="entry name" value="alpha/beta hydrolase"/>
    <property type="match status" value="1"/>
</dbReference>